<dbReference type="EMBL" id="BAAAQW010000008">
    <property type="protein sequence ID" value="GAA2201974.1"/>
    <property type="molecule type" value="Genomic_DNA"/>
</dbReference>
<sequence length="217" mass="22523">MLPSGQSPRQFFLAWLGWVALGEFAGFLIPTAAEALIISVGLDDLPGAALVVIAGAGEGAVLGAVQGWRLSRELPNLDRRRFVVLTAAAAMLAWALGMLPVVTAPAWAEWPMAAVLVAAAVLGFALLASIGTGQWLELRRHTARAWLWILATAGAWLVGLGAFFAIAPPLWNEGQPLVVVLAIGALGAAAMAVSVAAVTGWSALHLLRRPAGPRTTA</sequence>
<keyword evidence="1" id="KW-0472">Membrane</keyword>
<feature type="transmembrane region" description="Helical" evidence="1">
    <location>
        <begin position="113"/>
        <end position="133"/>
    </location>
</feature>
<comment type="caution">
    <text evidence="2">The sequence shown here is derived from an EMBL/GenBank/DDBJ whole genome shotgun (WGS) entry which is preliminary data.</text>
</comment>
<accession>A0ABP5NR20</accession>
<evidence type="ECO:0000256" key="1">
    <source>
        <dbReference type="SAM" id="Phobius"/>
    </source>
</evidence>
<evidence type="ECO:0000313" key="3">
    <source>
        <dbReference type="Proteomes" id="UP001500432"/>
    </source>
</evidence>
<evidence type="ECO:0000313" key="2">
    <source>
        <dbReference type="EMBL" id="GAA2201974.1"/>
    </source>
</evidence>
<feature type="transmembrane region" description="Helical" evidence="1">
    <location>
        <begin position="12"/>
        <end position="33"/>
    </location>
</feature>
<dbReference type="RefSeq" id="WP_344300427.1">
    <property type="nucleotide sequence ID" value="NZ_BAAAQW010000008.1"/>
</dbReference>
<reference evidence="3" key="1">
    <citation type="journal article" date="2019" name="Int. J. Syst. Evol. Microbiol.">
        <title>The Global Catalogue of Microorganisms (GCM) 10K type strain sequencing project: providing services to taxonomists for standard genome sequencing and annotation.</title>
        <authorList>
            <consortium name="The Broad Institute Genomics Platform"/>
            <consortium name="The Broad Institute Genome Sequencing Center for Infectious Disease"/>
            <person name="Wu L."/>
            <person name="Ma J."/>
        </authorList>
    </citation>
    <scope>NUCLEOTIDE SEQUENCE [LARGE SCALE GENOMIC DNA]</scope>
    <source>
        <strain evidence="3">JCM 16034</strain>
    </source>
</reference>
<feature type="transmembrane region" description="Helical" evidence="1">
    <location>
        <begin position="45"/>
        <end position="70"/>
    </location>
</feature>
<feature type="transmembrane region" description="Helical" evidence="1">
    <location>
        <begin position="145"/>
        <end position="171"/>
    </location>
</feature>
<dbReference type="Proteomes" id="UP001500432">
    <property type="component" value="Unassembled WGS sequence"/>
</dbReference>
<keyword evidence="3" id="KW-1185">Reference proteome</keyword>
<gene>
    <name evidence="2" type="ORF">GCM10009849_28550</name>
</gene>
<feature type="transmembrane region" description="Helical" evidence="1">
    <location>
        <begin position="82"/>
        <end position="107"/>
    </location>
</feature>
<protein>
    <submittedName>
        <fullName evidence="2">Uncharacterized protein</fullName>
    </submittedName>
</protein>
<keyword evidence="1" id="KW-1133">Transmembrane helix</keyword>
<organism evidence="2 3">
    <name type="scientific">Sinomonas flava</name>
    <dbReference type="NCBI Taxonomy" id="496857"/>
    <lineage>
        <taxon>Bacteria</taxon>
        <taxon>Bacillati</taxon>
        <taxon>Actinomycetota</taxon>
        <taxon>Actinomycetes</taxon>
        <taxon>Micrococcales</taxon>
        <taxon>Micrococcaceae</taxon>
        <taxon>Sinomonas</taxon>
    </lineage>
</organism>
<feature type="transmembrane region" description="Helical" evidence="1">
    <location>
        <begin position="177"/>
        <end position="204"/>
    </location>
</feature>
<name>A0ABP5NR20_9MICC</name>
<proteinExistence type="predicted"/>
<keyword evidence="1" id="KW-0812">Transmembrane</keyword>